<sequence length="520" mass="56794">MTDLNIKTLADIPSRQAEVKPDSIALEFEDTRVSYAELDSRSNQVANAFVADGVPTQTNIALLDRNAETFFYVLFGAAKANLCMVTVNFRLTAGEVSYILEDSDAEYLFVSQEFLPIARECKARLDRVQKIVVLDGEGEQEGETGLWTWMNSQPGTAPVDRIPTTEDRAVQMYTSGTTGHPKGVMLTHACMVCAAEEGISVWPVMHEPDAAVLATMPLFHIAAANLCLAGLFAGGRAVILKEAVPDVVARVLAESRIRIVPLPPALIHAIIRLPDIHSYDLSLLDTLLIAGSGIAVELLKDAQEVLDCGFALSYGMTECCGGITYLSPKDCVHDAGKLLASAGRAFGNNRVRIVDTNRQPLPTGEIGEIACRSDRLMKGYWHRPEASEEAVDGEWYFSGDAGYLDEDGYLYVVDRIKDMVVSGGENIYPVEIENELLKHPAVSDVAIIGIPDEKWGESLLANVILEPGAEVTGEQLVDFLRGSLAGYKIPRRYEFVDAFPRNATGKVLKREMRASWQPAA</sequence>
<dbReference type="InterPro" id="IPR000873">
    <property type="entry name" value="AMP-dep_synth/lig_dom"/>
</dbReference>
<name>A0A5C8ZLQ3_9GAMM</name>
<evidence type="ECO:0000313" key="6">
    <source>
        <dbReference type="Proteomes" id="UP000321039"/>
    </source>
</evidence>
<dbReference type="RefSeq" id="WP_148070198.1">
    <property type="nucleotide sequence ID" value="NZ_VRZA01000010.1"/>
</dbReference>
<dbReference type="PANTHER" id="PTHR43767:SF7">
    <property type="entry name" value="MEDIUM_LONG-CHAIN-FATTY-ACID--COA LIGASE FADD8"/>
    <property type="match status" value="1"/>
</dbReference>
<comment type="similarity">
    <text evidence="1">Belongs to the ATP-dependent AMP-binding enzyme family.</text>
</comment>
<feature type="domain" description="AMP-dependent synthetase/ligase" evidence="3">
    <location>
        <begin position="15"/>
        <end position="381"/>
    </location>
</feature>
<comment type="caution">
    <text evidence="5">The sequence shown here is derived from an EMBL/GenBank/DDBJ whole genome shotgun (WGS) entry which is preliminary data.</text>
</comment>
<dbReference type="Pfam" id="PF00501">
    <property type="entry name" value="AMP-binding"/>
    <property type="match status" value="1"/>
</dbReference>
<evidence type="ECO:0000313" key="5">
    <source>
        <dbReference type="EMBL" id="TXS89506.1"/>
    </source>
</evidence>
<dbReference type="NCBIfam" id="NF004837">
    <property type="entry name" value="PRK06187.1"/>
    <property type="match status" value="1"/>
</dbReference>
<evidence type="ECO:0000256" key="1">
    <source>
        <dbReference type="ARBA" id="ARBA00006432"/>
    </source>
</evidence>
<evidence type="ECO:0000259" key="3">
    <source>
        <dbReference type="Pfam" id="PF00501"/>
    </source>
</evidence>
<dbReference type="Proteomes" id="UP000321039">
    <property type="component" value="Unassembled WGS sequence"/>
</dbReference>
<dbReference type="InterPro" id="IPR050237">
    <property type="entry name" value="ATP-dep_AMP-bd_enzyme"/>
</dbReference>
<keyword evidence="2 5" id="KW-0436">Ligase</keyword>
<dbReference type="FunFam" id="3.30.300.30:FF:000008">
    <property type="entry name" value="2,3-dihydroxybenzoate-AMP ligase"/>
    <property type="match status" value="1"/>
</dbReference>
<dbReference type="Pfam" id="PF13193">
    <property type="entry name" value="AMP-binding_C"/>
    <property type="match status" value="1"/>
</dbReference>
<reference evidence="5 6" key="1">
    <citation type="submission" date="2019-08" db="EMBL/GenBank/DDBJ databases">
        <title>Parahaliea maris sp. nov., isolated from the surface seawater.</title>
        <authorList>
            <person name="Liu Y."/>
        </authorList>
    </citation>
    <scope>NUCLEOTIDE SEQUENCE [LARGE SCALE GENOMIC DNA]</scope>
    <source>
        <strain evidence="5 6">HSLHS9</strain>
    </source>
</reference>
<protein>
    <submittedName>
        <fullName evidence="5">Long-chain-fatty-acid--CoA ligase</fullName>
    </submittedName>
</protein>
<dbReference type="SUPFAM" id="SSF56801">
    <property type="entry name" value="Acetyl-CoA synthetase-like"/>
    <property type="match status" value="1"/>
</dbReference>
<dbReference type="InterPro" id="IPR045851">
    <property type="entry name" value="AMP-bd_C_sf"/>
</dbReference>
<dbReference type="Gene3D" id="3.40.50.12780">
    <property type="entry name" value="N-terminal domain of ligase-like"/>
    <property type="match status" value="1"/>
</dbReference>
<dbReference type="AlphaFoldDB" id="A0A5C8ZLQ3"/>
<accession>A0A5C8ZLQ3</accession>
<dbReference type="PANTHER" id="PTHR43767">
    <property type="entry name" value="LONG-CHAIN-FATTY-ACID--COA LIGASE"/>
    <property type="match status" value="1"/>
</dbReference>
<dbReference type="InterPro" id="IPR025110">
    <property type="entry name" value="AMP-bd_C"/>
</dbReference>
<evidence type="ECO:0000256" key="2">
    <source>
        <dbReference type="ARBA" id="ARBA00022598"/>
    </source>
</evidence>
<dbReference type="InterPro" id="IPR042099">
    <property type="entry name" value="ANL_N_sf"/>
</dbReference>
<organism evidence="5 6">
    <name type="scientific">Parahaliea maris</name>
    <dbReference type="NCBI Taxonomy" id="2716870"/>
    <lineage>
        <taxon>Bacteria</taxon>
        <taxon>Pseudomonadati</taxon>
        <taxon>Pseudomonadota</taxon>
        <taxon>Gammaproteobacteria</taxon>
        <taxon>Cellvibrionales</taxon>
        <taxon>Halieaceae</taxon>
        <taxon>Parahaliea</taxon>
    </lineage>
</organism>
<dbReference type="Gene3D" id="3.30.300.30">
    <property type="match status" value="1"/>
</dbReference>
<evidence type="ECO:0000259" key="4">
    <source>
        <dbReference type="Pfam" id="PF13193"/>
    </source>
</evidence>
<dbReference type="GO" id="GO:0016877">
    <property type="term" value="F:ligase activity, forming carbon-sulfur bonds"/>
    <property type="evidence" value="ECO:0007669"/>
    <property type="project" value="UniProtKB-ARBA"/>
</dbReference>
<feature type="domain" description="AMP-binding enzyme C-terminal" evidence="4">
    <location>
        <begin position="431"/>
        <end position="506"/>
    </location>
</feature>
<keyword evidence="6" id="KW-1185">Reference proteome</keyword>
<proteinExistence type="inferred from homology"/>
<gene>
    <name evidence="5" type="ORF">FV139_19650</name>
</gene>
<dbReference type="EMBL" id="VRZA01000010">
    <property type="protein sequence ID" value="TXS89506.1"/>
    <property type="molecule type" value="Genomic_DNA"/>
</dbReference>